<evidence type="ECO:0000256" key="3">
    <source>
        <dbReference type="ARBA" id="ARBA00022473"/>
    </source>
</evidence>
<evidence type="ECO:0000256" key="5">
    <source>
        <dbReference type="ARBA" id="ARBA00022729"/>
    </source>
</evidence>
<comment type="function">
    <text evidence="7">Controls stomatal patterning.</text>
</comment>
<protein>
    <recommendedName>
        <fullName evidence="7">Epidermal patterning factor-like protein</fullName>
    </recommendedName>
</protein>
<keyword evidence="6" id="KW-1015">Disulfide bond</keyword>
<evidence type="ECO:0000256" key="4">
    <source>
        <dbReference type="ARBA" id="ARBA00022525"/>
    </source>
</evidence>
<accession>A0AAD3TGA7</accession>
<evidence type="ECO:0000256" key="2">
    <source>
        <dbReference type="ARBA" id="ARBA00008127"/>
    </source>
</evidence>
<comment type="similarity">
    <text evidence="2 7">Belongs to the plant cysteine rich small secretory peptide family. Epidermal patterning factor subfamily.</text>
</comment>
<evidence type="ECO:0000313" key="9">
    <source>
        <dbReference type="EMBL" id="GMH28493.1"/>
    </source>
</evidence>
<evidence type="ECO:0000256" key="1">
    <source>
        <dbReference type="ARBA" id="ARBA00004613"/>
    </source>
</evidence>
<dbReference type="EMBL" id="BSYO01000034">
    <property type="protein sequence ID" value="GMH28493.1"/>
    <property type="molecule type" value="Genomic_DNA"/>
</dbReference>
<evidence type="ECO:0000256" key="7">
    <source>
        <dbReference type="RuleBase" id="RU367102"/>
    </source>
</evidence>
<dbReference type="PANTHER" id="PTHR33109">
    <property type="entry name" value="EPIDERMAL PATTERNING FACTOR-LIKE PROTEIN 4"/>
    <property type="match status" value="1"/>
</dbReference>
<keyword evidence="5" id="KW-0732">Signal</keyword>
<comment type="subcellular location">
    <subcellularLocation>
        <location evidence="1 7">Secreted</location>
    </subcellularLocation>
</comment>
<gene>
    <name evidence="9" type="ORF">Nepgr_030336</name>
</gene>
<feature type="region of interest" description="Disordered" evidence="8">
    <location>
        <begin position="35"/>
        <end position="60"/>
    </location>
</feature>
<organism evidence="9 10">
    <name type="scientific">Nepenthes gracilis</name>
    <name type="common">Slender pitcher plant</name>
    <dbReference type="NCBI Taxonomy" id="150966"/>
    <lineage>
        <taxon>Eukaryota</taxon>
        <taxon>Viridiplantae</taxon>
        <taxon>Streptophyta</taxon>
        <taxon>Embryophyta</taxon>
        <taxon>Tracheophyta</taxon>
        <taxon>Spermatophyta</taxon>
        <taxon>Magnoliopsida</taxon>
        <taxon>eudicotyledons</taxon>
        <taxon>Gunneridae</taxon>
        <taxon>Pentapetalae</taxon>
        <taxon>Caryophyllales</taxon>
        <taxon>Nepenthaceae</taxon>
        <taxon>Nepenthes</taxon>
    </lineage>
</organism>
<evidence type="ECO:0000256" key="8">
    <source>
        <dbReference type="SAM" id="MobiDB-lite"/>
    </source>
</evidence>
<comment type="caution">
    <text evidence="9">The sequence shown here is derived from an EMBL/GenBank/DDBJ whole genome shotgun (WGS) entry which is preliminary data.</text>
</comment>
<dbReference type="GO" id="GO:0005576">
    <property type="term" value="C:extracellular region"/>
    <property type="evidence" value="ECO:0007669"/>
    <property type="project" value="UniProtKB-SubCell"/>
</dbReference>
<name>A0AAD3TGA7_NEPGR</name>
<sequence length="139" mass="15005">MGGLRRRRYIQRISVAAALLLGVLASVAAITANPTRQRQLSESGNRTRPNSGPTQSGRSSIWAMSVSRRTSSKRTLFDAVVTRRRLVAPGSSPPTCRSKCGTCNPCTAVHVPIPLGVSMGSGYYPEAWRCNCGNKLYIP</sequence>
<evidence type="ECO:0000313" key="10">
    <source>
        <dbReference type="Proteomes" id="UP001279734"/>
    </source>
</evidence>
<keyword evidence="4 7" id="KW-0964">Secreted</keyword>
<dbReference type="InterPro" id="IPR039455">
    <property type="entry name" value="EPFL"/>
</dbReference>
<keyword evidence="3 7" id="KW-0217">Developmental protein</keyword>
<dbReference type="Pfam" id="PF17181">
    <property type="entry name" value="EPF"/>
    <property type="match status" value="1"/>
</dbReference>
<reference evidence="9" key="1">
    <citation type="submission" date="2023-05" db="EMBL/GenBank/DDBJ databases">
        <title>Nepenthes gracilis genome sequencing.</title>
        <authorList>
            <person name="Fukushima K."/>
        </authorList>
    </citation>
    <scope>NUCLEOTIDE SEQUENCE</scope>
    <source>
        <strain evidence="9">SING2019-196</strain>
    </source>
</reference>
<dbReference type="GO" id="GO:0010052">
    <property type="term" value="P:guard cell differentiation"/>
    <property type="evidence" value="ECO:0007669"/>
    <property type="project" value="UniProtKB-UniRule"/>
</dbReference>
<feature type="compositionally biased region" description="Polar residues" evidence="8">
    <location>
        <begin position="35"/>
        <end position="59"/>
    </location>
</feature>
<dbReference type="Proteomes" id="UP001279734">
    <property type="component" value="Unassembled WGS sequence"/>
</dbReference>
<dbReference type="PANTHER" id="PTHR33109:SF4">
    <property type="entry name" value="EPIDERMAL PATTERNING FACTOR-LIKE PROTEIN 6"/>
    <property type="match status" value="1"/>
</dbReference>
<keyword evidence="10" id="KW-1185">Reference proteome</keyword>
<dbReference type="AlphaFoldDB" id="A0AAD3TGA7"/>
<proteinExistence type="inferred from homology"/>
<evidence type="ECO:0000256" key="6">
    <source>
        <dbReference type="ARBA" id="ARBA00023157"/>
    </source>
</evidence>